<accession>A0A8J2QF91</accession>
<feature type="domain" description="ZFAND1-like ubiquitin-like" evidence="1">
    <location>
        <begin position="216"/>
        <end position="288"/>
    </location>
</feature>
<reference evidence="2" key="1">
    <citation type="submission" date="2021-09" db="EMBL/GenBank/DDBJ databases">
        <authorList>
            <person name="Martin H S."/>
        </authorList>
    </citation>
    <scope>NUCLEOTIDE SEQUENCE</scope>
</reference>
<evidence type="ECO:0000313" key="3">
    <source>
        <dbReference type="Proteomes" id="UP000789524"/>
    </source>
</evidence>
<dbReference type="Pfam" id="PF25327">
    <property type="entry name" value="UBL_ZFAND1"/>
    <property type="match status" value="1"/>
</dbReference>
<dbReference type="Proteomes" id="UP000789524">
    <property type="component" value="Unassembled WGS sequence"/>
</dbReference>
<dbReference type="EMBL" id="CAKASE010000047">
    <property type="protein sequence ID" value="CAG9561649.1"/>
    <property type="molecule type" value="Genomic_DNA"/>
</dbReference>
<gene>
    <name evidence="2" type="ORF">DCHRY22_LOCUS3118</name>
</gene>
<dbReference type="InterPro" id="IPR035896">
    <property type="entry name" value="AN1-like_Znf"/>
</dbReference>
<dbReference type="OrthoDB" id="431929at2759"/>
<evidence type="ECO:0000313" key="2">
    <source>
        <dbReference type="EMBL" id="CAG9561649.1"/>
    </source>
</evidence>
<sequence>MEFPSLGEQCQNQSCNQIDFLPLQCKCGKTFCREHFNEHCLSGDCELAPEPREVKFQSDDKIYKCSESSCKKGNLHEMLCNKCSKHFCIEHRFHPSCPEIDDETMATKIEQLEAPRRQFREANKHLEEKITENIRKALQSSAKVKTASKIHLMRIKQKALGPKSVPVGNRVYFAVKKPLNADPKPVTIVKNVDDINNLKNMEAALNPDLKDTVPVFISSKWSLGRAIDSICDTCNVLNNNNKMGEIKLRLFRQLDGYCVSPMKMDVEISELLEKQVLFEGDKLVIEYVSKNVLYDLEDDTQIFLSNTE</sequence>
<dbReference type="Gene3D" id="4.10.1110.10">
    <property type="entry name" value="AN1-like Zinc finger"/>
    <property type="match status" value="2"/>
</dbReference>
<comment type="caution">
    <text evidence="2">The sequence shown here is derived from an EMBL/GenBank/DDBJ whole genome shotgun (WGS) entry which is preliminary data.</text>
</comment>
<dbReference type="PANTHER" id="PTHR14677:SF20">
    <property type="entry name" value="ZINC FINGER AN1-TYPE CONTAINING 2A-RELATED"/>
    <property type="match status" value="1"/>
</dbReference>
<dbReference type="GO" id="GO:0005737">
    <property type="term" value="C:cytoplasm"/>
    <property type="evidence" value="ECO:0007669"/>
    <property type="project" value="TreeGrafter"/>
</dbReference>
<proteinExistence type="predicted"/>
<dbReference type="PANTHER" id="PTHR14677">
    <property type="entry name" value="ARSENITE INDUCUBLE RNA ASSOCIATED PROTEIN AIP-1-RELATED"/>
    <property type="match status" value="1"/>
</dbReference>
<dbReference type="AlphaFoldDB" id="A0A8J2QF91"/>
<evidence type="ECO:0000259" key="1">
    <source>
        <dbReference type="Pfam" id="PF25327"/>
    </source>
</evidence>
<name>A0A8J2QF91_9NEOP</name>
<dbReference type="InterPro" id="IPR057358">
    <property type="entry name" value="UBL_ZFAND1-like"/>
</dbReference>
<keyword evidence="3" id="KW-1185">Reference proteome</keyword>
<dbReference type="SUPFAM" id="SSF118310">
    <property type="entry name" value="AN1-like Zinc finger"/>
    <property type="match status" value="1"/>
</dbReference>
<protein>
    <submittedName>
        <fullName evidence="2">(African queen) hypothetical protein</fullName>
    </submittedName>
</protein>
<organism evidence="2 3">
    <name type="scientific">Danaus chrysippus</name>
    <name type="common">African queen</name>
    <dbReference type="NCBI Taxonomy" id="151541"/>
    <lineage>
        <taxon>Eukaryota</taxon>
        <taxon>Metazoa</taxon>
        <taxon>Ecdysozoa</taxon>
        <taxon>Arthropoda</taxon>
        <taxon>Hexapoda</taxon>
        <taxon>Insecta</taxon>
        <taxon>Pterygota</taxon>
        <taxon>Neoptera</taxon>
        <taxon>Endopterygota</taxon>
        <taxon>Lepidoptera</taxon>
        <taxon>Glossata</taxon>
        <taxon>Ditrysia</taxon>
        <taxon>Papilionoidea</taxon>
        <taxon>Nymphalidae</taxon>
        <taxon>Danainae</taxon>
        <taxon>Danaini</taxon>
        <taxon>Danaina</taxon>
        <taxon>Danaus</taxon>
        <taxon>Anosia</taxon>
    </lineage>
</organism>